<evidence type="ECO:0000313" key="3">
    <source>
        <dbReference type="EMBL" id="QRV02017.1"/>
    </source>
</evidence>
<feature type="transmembrane region" description="Helical" evidence="1">
    <location>
        <begin position="116"/>
        <end position="133"/>
    </location>
</feature>
<evidence type="ECO:0000256" key="1">
    <source>
        <dbReference type="SAM" id="Phobius"/>
    </source>
</evidence>
<feature type="transmembrane region" description="Helical" evidence="1">
    <location>
        <begin position="214"/>
        <end position="240"/>
    </location>
</feature>
<feature type="transmembrane region" description="Helical" evidence="1">
    <location>
        <begin position="90"/>
        <end position="110"/>
    </location>
</feature>
<feature type="domain" description="CAAX prenyl protease 2/Lysostaphin resistance protein A-like" evidence="2">
    <location>
        <begin position="355"/>
        <end position="441"/>
    </location>
</feature>
<feature type="transmembrane region" description="Helical" evidence="1">
    <location>
        <begin position="260"/>
        <end position="279"/>
    </location>
</feature>
<name>A0ABX7IG32_9ACTO</name>
<dbReference type="Proteomes" id="UP000602653">
    <property type="component" value="Chromosome"/>
</dbReference>
<dbReference type="EMBL" id="CP070228">
    <property type="protein sequence ID" value="QRV02017.1"/>
    <property type="molecule type" value="Genomic_DNA"/>
</dbReference>
<protein>
    <submittedName>
        <fullName evidence="3">CPBP family intramembrane metalloprotease</fullName>
    </submittedName>
</protein>
<reference evidence="3 4" key="1">
    <citation type="submission" date="2021-02" db="EMBL/GenBank/DDBJ databases">
        <title>Complete Genome Sequence of Arcanobacterium phocisimile strain DSM 26142T from a harbour seal.</title>
        <authorList>
            <person name="Borowiak M."/>
            <person name="Alssahen M."/>
            <person name="Malorny B."/>
            <person name="Laemmler C."/>
            <person name="Siebert U."/>
            <person name="Ploetz M."/>
            <person name="Abdulmawjood A."/>
        </authorList>
    </citation>
    <scope>NUCLEOTIDE SEQUENCE [LARGE SCALE GENOMIC DNA]</scope>
    <source>
        <strain evidence="3 4">DSM 26142</strain>
    </source>
</reference>
<sequence length="497" mass="55898">MASSRRLSFRDALFGCVVFSGLASFALIHTQEFQQLGFTSTAGFIGDTFGFIQHFPPPALWALSITIGIITEIICAALTWWILSRISLSFTLRFTLAVVLSAVFRGIFFAPYANTLSSLQWAGVAIFSIYYYWNYRRVWPLALSHALFNAIAFRPNDVWAGTLLGTLKTTANDVVLPIIMCWATTWLITRILNHTTTRTPTARTPAAPKTILSALRTTMILGATTITVGGFIAGIIQLFWQKSLPIYIPGVYFSFLEQSRSQWFWSTVIIGGLLVAAWYMLSRNTFPSRQSLPTRHSSWIIFGVIFSIFLVQGSAFRTYFRSWGMATGTDFHHWFANLDKYGIDTLLHTPSIWDIFRGTFNGGMEELAYALILLTLIYIFRMPSRLSIAVVFIFRVILHLYYGTLGIVLWLFPDAIFAAIYVTRQGRILPLIIAHGLYDAILAILEYIARTDAFGHVRYNAIEQIWTPVTGLAGIIALTLAYVCLTCRHGKETTVSL</sequence>
<feature type="transmembrane region" description="Helical" evidence="1">
    <location>
        <begin position="400"/>
        <end position="422"/>
    </location>
</feature>
<keyword evidence="3" id="KW-0645">Protease</keyword>
<dbReference type="RefSeq" id="WP_204424204.1">
    <property type="nucleotide sequence ID" value="NZ_CP070228.1"/>
</dbReference>
<keyword evidence="1" id="KW-0472">Membrane</keyword>
<evidence type="ECO:0000259" key="2">
    <source>
        <dbReference type="Pfam" id="PF02517"/>
    </source>
</evidence>
<feature type="transmembrane region" description="Helical" evidence="1">
    <location>
        <begin position="59"/>
        <end position="83"/>
    </location>
</feature>
<dbReference type="InterPro" id="IPR003675">
    <property type="entry name" value="Rce1/LyrA-like_dom"/>
</dbReference>
<keyword evidence="1" id="KW-0812">Transmembrane</keyword>
<feature type="transmembrane region" description="Helical" evidence="1">
    <location>
        <begin position="428"/>
        <end position="449"/>
    </location>
</feature>
<proteinExistence type="predicted"/>
<keyword evidence="3" id="KW-0482">Metalloprotease</keyword>
<keyword evidence="1" id="KW-1133">Transmembrane helix</keyword>
<keyword evidence="3" id="KW-0378">Hydrolase</keyword>
<feature type="transmembrane region" description="Helical" evidence="1">
    <location>
        <begin position="174"/>
        <end position="193"/>
    </location>
</feature>
<dbReference type="GO" id="GO:0008237">
    <property type="term" value="F:metallopeptidase activity"/>
    <property type="evidence" value="ECO:0007669"/>
    <property type="project" value="UniProtKB-KW"/>
</dbReference>
<keyword evidence="4" id="KW-1185">Reference proteome</keyword>
<feature type="transmembrane region" description="Helical" evidence="1">
    <location>
        <begin position="461"/>
        <end position="483"/>
    </location>
</feature>
<organism evidence="3 4">
    <name type="scientific">Arcanobacterium phocisimile</name>
    <dbReference type="NCBI Taxonomy" id="1302235"/>
    <lineage>
        <taxon>Bacteria</taxon>
        <taxon>Bacillati</taxon>
        <taxon>Actinomycetota</taxon>
        <taxon>Actinomycetes</taxon>
        <taxon>Actinomycetales</taxon>
        <taxon>Actinomycetaceae</taxon>
        <taxon>Arcanobacterium</taxon>
    </lineage>
</organism>
<dbReference type="Pfam" id="PF02517">
    <property type="entry name" value="Rce1-like"/>
    <property type="match status" value="1"/>
</dbReference>
<feature type="transmembrane region" description="Helical" evidence="1">
    <location>
        <begin position="367"/>
        <end position="393"/>
    </location>
</feature>
<feature type="transmembrane region" description="Helical" evidence="1">
    <location>
        <begin position="12"/>
        <end position="30"/>
    </location>
</feature>
<evidence type="ECO:0000313" key="4">
    <source>
        <dbReference type="Proteomes" id="UP000602653"/>
    </source>
</evidence>
<gene>
    <name evidence="3" type="ORF">JTE88_08045</name>
</gene>
<feature type="transmembrane region" description="Helical" evidence="1">
    <location>
        <begin position="299"/>
        <end position="320"/>
    </location>
</feature>
<accession>A0ABX7IG32</accession>